<dbReference type="PROSITE" id="PS00217">
    <property type="entry name" value="SUGAR_TRANSPORT_2"/>
    <property type="match status" value="1"/>
</dbReference>
<dbReference type="Pfam" id="PF00083">
    <property type="entry name" value="Sugar_tr"/>
    <property type="match status" value="1"/>
</dbReference>
<keyword evidence="4 6" id="KW-0472">Membrane</keyword>
<reference evidence="8" key="1">
    <citation type="submission" date="2022-03" db="EMBL/GenBank/DDBJ databases">
        <authorList>
            <person name="Alioto T."/>
            <person name="Alioto T."/>
            <person name="Gomez Garrido J."/>
        </authorList>
    </citation>
    <scope>NUCLEOTIDE SEQUENCE</scope>
</reference>
<feature type="transmembrane region" description="Helical" evidence="6">
    <location>
        <begin position="418"/>
        <end position="441"/>
    </location>
</feature>
<name>A0AAD1SDT5_PELCU</name>
<dbReference type="InterPro" id="IPR003663">
    <property type="entry name" value="Sugar/inositol_transpt"/>
</dbReference>
<dbReference type="GO" id="GO:0046323">
    <property type="term" value="P:D-glucose import"/>
    <property type="evidence" value="ECO:0007669"/>
    <property type="project" value="TreeGrafter"/>
</dbReference>
<dbReference type="InterPro" id="IPR036259">
    <property type="entry name" value="MFS_trans_sf"/>
</dbReference>
<feature type="transmembrane region" description="Helical" evidence="6">
    <location>
        <begin position="285"/>
        <end position="306"/>
    </location>
</feature>
<dbReference type="SUPFAM" id="SSF103473">
    <property type="entry name" value="MFS general substrate transporter"/>
    <property type="match status" value="1"/>
</dbReference>
<dbReference type="GO" id="GO:0055056">
    <property type="term" value="F:D-glucose transmembrane transporter activity"/>
    <property type="evidence" value="ECO:0007669"/>
    <property type="project" value="TreeGrafter"/>
</dbReference>
<evidence type="ECO:0000313" key="9">
    <source>
        <dbReference type="Proteomes" id="UP001295444"/>
    </source>
</evidence>
<dbReference type="Proteomes" id="UP001295444">
    <property type="component" value="Chromosome 05"/>
</dbReference>
<dbReference type="EMBL" id="OW240916">
    <property type="protein sequence ID" value="CAH2295273.1"/>
    <property type="molecule type" value="Genomic_DNA"/>
</dbReference>
<dbReference type="GO" id="GO:0005886">
    <property type="term" value="C:plasma membrane"/>
    <property type="evidence" value="ECO:0007669"/>
    <property type="project" value="TreeGrafter"/>
</dbReference>
<sequence>MAGGPEYQPLLRKIPGSKHPTQKLFWAVCAVGIGGTFQYGYSLSVINAPTTHILKFINNTWHDRRQTTLDEGLLTLIWSTIVSIFTLGGLLGTYIGGNLANKLGRKKTLLINNFFAIVAAFFMGLAEPAGLFELLIIGRFFIGINAGIGICVQPLYLGEIAPKSIRGQTTVAINVFLTFGILAGQIVGLREILGSEDSWPFLLSTCCIPAFIQLLVLPFFPESPRYLLIEEKNEYECQKVLKSLYGPQFYQTEMEDIQKESLALNGEKPMKALALFSDRTIRWQLIITIITNVGQQLSGINAIYFYAEYVFTRAGIPTQNIPYVTLGTGICECATALTCGLLIDTAGRRVLIIGGYAAMALWCALLTVTLTFQDAFSWVPYLSMAAILAFILCFGLGPGGVTNTLTAELFTQSARSGAYMIGGAVSWISFFAVGMIFPFIVNGLNQYCFLFFLVECVLIAGFIYIFVPETKNKSFLEIKEDFQKLNFGHISSILREDRSKYSTFAMEM</sequence>
<feature type="transmembrane region" description="Helical" evidence="6">
    <location>
        <begin position="132"/>
        <end position="157"/>
    </location>
</feature>
<feature type="transmembrane region" description="Helical" evidence="6">
    <location>
        <begin position="169"/>
        <end position="187"/>
    </location>
</feature>
<feature type="transmembrane region" description="Helical" evidence="6">
    <location>
        <begin position="350"/>
        <end position="372"/>
    </location>
</feature>
<keyword evidence="8" id="KW-0762">Sugar transport</keyword>
<dbReference type="Gene3D" id="1.20.1250.20">
    <property type="entry name" value="MFS general substrate transporter like domains"/>
    <property type="match status" value="1"/>
</dbReference>
<feature type="domain" description="Major facilitator superfamily (MFS) profile" evidence="7">
    <location>
        <begin position="28"/>
        <end position="471"/>
    </location>
</feature>
<dbReference type="AlphaFoldDB" id="A0AAD1SDT5"/>
<organism evidence="8 9">
    <name type="scientific">Pelobates cultripes</name>
    <name type="common">Western spadefoot toad</name>
    <dbReference type="NCBI Taxonomy" id="61616"/>
    <lineage>
        <taxon>Eukaryota</taxon>
        <taxon>Metazoa</taxon>
        <taxon>Chordata</taxon>
        <taxon>Craniata</taxon>
        <taxon>Vertebrata</taxon>
        <taxon>Euteleostomi</taxon>
        <taxon>Amphibia</taxon>
        <taxon>Batrachia</taxon>
        <taxon>Anura</taxon>
        <taxon>Pelobatoidea</taxon>
        <taxon>Pelobatidae</taxon>
        <taxon>Pelobates</taxon>
    </lineage>
</organism>
<evidence type="ECO:0000256" key="2">
    <source>
        <dbReference type="ARBA" id="ARBA00022692"/>
    </source>
</evidence>
<dbReference type="CDD" id="cd17432">
    <property type="entry name" value="MFS_GLUT_Class2"/>
    <property type="match status" value="1"/>
</dbReference>
<dbReference type="InterPro" id="IPR005828">
    <property type="entry name" value="MFS_sugar_transport-like"/>
</dbReference>
<gene>
    <name evidence="8" type="ORF">PECUL_23A007370</name>
</gene>
<dbReference type="FunFam" id="1.20.1250.20:FF:000029">
    <property type="entry name" value="solute carrier family 2, facilitated glucose transporter member 4"/>
    <property type="match status" value="1"/>
</dbReference>
<feature type="transmembrane region" description="Helical" evidence="6">
    <location>
        <begin position="199"/>
        <end position="220"/>
    </location>
</feature>
<accession>A0AAD1SDT5</accession>
<feature type="transmembrane region" description="Helical" evidence="6">
    <location>
        <begin position="24"/>
        <end position="41"/>
    </location>
</feature>
<protein>
    <submittedName>
        <fullName evidence="8">Solute carrier family 2, facilitated glucose transporter member 11-like</fullName>
    </submittedName>
</protein>
<feature type="transmembrane region" description="Helical" evidence="6">
    <location>
        <begin position="378"/>
        <end position="397"/>
    </location>
</feature>
<dbReference type="InterPro" id="IPR020846">
    <property type="entry name" value="MFS_dom"/>
</dbReference>
<keyword evidence="2 6" id="KW-0812">Transmembrane</keyword>
<keyword evidence="9" id="KW-1185">Reference proteome</keyword>
<dbReference type="InterPro" id="IPR045263">
    <property type="entry name" value="GLUT"/>
</dbReference>
<evidence type="ECO:0000259" key="7">
    <source>
        <dbReference type="PROSITE" id="PS50850"/>
    </source>
</evidence>
<feature type="transmembrane region" description="Helical" evidence="6">
    <location>
        <begin position="76"/>
        <end position="97"/>
    </location>
</feature>
<comment type="subcellular location">
    <subcellularLocation>
        <location evidence="1">Membrane</location>
        <topology evidence="1">Multi-pass membrane protein</topology>
    </subcellularLocation>
</comment>
<evidence type="ECO:0000256" key="3">
    <source>
        <dbReference type="ARBA" id="ARBA00022989"/>
    </source>
</evidence>
<feature type="transmembrane region" description="Helical" evidence="6">
    <location>
        <begin position="447"/>
        <end position="467"/>
    </location>
</feature>
<dbReference type="PRINTS" id="PR00171">
    <property type="entry name" value="SUGRTRNSPORT"/>
</dbReference>
<evidence type="ECO:0000313" key="8">
    <source>
        <dbReference type="EMBL" id="CAH2295273.1"/>
    </source>
</evidence>
<dbReference type="NCBIfam" id="TIGR00879">
    <property type="entry name" value="SP"/>
    <property type="match status" value="1"/>
</dbReference>
<evidence type="ECO:0000256" key="4">
    <source>
        <dbReference type="ARBA" id="ARBA00023136"/>
    </source>
</evidence>
<dbReference type="PROSITE" id="PS50850">
    <property type="entry name" value="MFS"/>
    <property type="match status" value="1"/>
</dbReference>
<evidence type="ECO:0000256" key="5">
    <source>
        <dbReference type="RuleBase" id="RU003346"/>
    </source>
</evidence>
<comment type="similarity">
    <text evidence="5">Belongs to the major facilitator superfamily. Sugar transporter (TC 2.A.1.1) family.</text>
</comment>
<evidence type="ECO:0000256" key="1">
    <source>
        <dbReference type="ARBA" id="ARBA00004141"/>
    </source>
</evidence>
<dbReference type="PANTHER" id="PTHR23503:SF1">
    <property type="entry name" value="MAJOR FACILITATOR SUPERFAMILY (MFS) PROFILE DOMAIN-CONTAINING PROTEIN"/>
    <property type="match status" value="1"/>
</dbReference>
<dbReference type="GO" id="GO:0070837">
    <property type="term" value="P:dehydroascorbic acid transport"/>
    <property type="evidence" value="ECO:0007669"/>
    <property type="project" value="TreeGrafter"/>
</dbReference>
<dbReference type="InterPro" id="IPR005829">
    <property type="entry name" value="Sugar_transporter_CS"/>
</dbReference>
<evidence type="ECO:0000256" key="6">
    <source>
        <dbReference type="SAM" id="Phobius"/>
    </source>
</evidence>
<dbReference type="PANTHER" id="PTHR23503">
    <property type="entry name" value="SOLUTE CARRIER FAMILY 2"/>
    <property type="match status" value="1"/>
</dbReference>
<feature type="transmembrane region" description="Helical" evidence="6">
    <location>
        <begin position="321"/>
        <end position="343"/>
    </location>
</feature>
<proteinExistence type="inferred from homology"/>
<keyword evidence="5" id="KW-0813">Transport</keyword>
<feature type="transmembrane region" description="Helical" evidence="6">
    <location>
        <begin position="109"/>
        <end position="126"/>
    </location>
</feature>
<keyword evidence="3 6" id="KW-1133">Transmembrane helix</keyword>